<evidence type="ECO:0000256" key="1">
    <source>
        <dbReference type="SAM" id="MobiDB-lite"/>
    </source>
</evidence>
<reference evidence="2 3" key="1">
    <citation type="submission" date="2024-02" db="EMBL/GenBank/DDBJ databases">
        <authorList>
            <person name="Vignale AGUSTIN F."/>
            <person name="Sosa J E."/>
            <person name="Modenutti C."/>
        </authorList>
    </citation>
    <scope>NUCLEOTIDE SEQUENCE [LARGE SCALE GENOMIC DNA]</scope>
</reference>
<proteinExistence type="predicted"/>
<feature type="region of interest" description="Disordered" evidence="1">
    <location>
        <begin position="396"/>
        <end position="424"/>
    </location>
</feature>
<dbReference type="EMBL" id="CAUOFW020005802">
    <property type="protein sequence ID" value="CAK9171602.1"/>
    <property type="molecule type" value="Genomic_DNA"/>
</dbReference>
<gene>
    <name evidence="2" type="ORF">ILEXP_LOCUS41182</name>
</gene>
<comment type="caution">
    <text evidence="2">The sequence shown here is derived from an EMBL/GenBank/DDBJ whole genome shotgun (WGS) entry which is preliminary data.</text>
</comment>
<feature type="compositionally biased region" description="Polar residues" evidence="1">
    <location>
        <begin position="204"/>
        <end position="216"/>
    </location>
</feature>
<feature type="region of interest" description="Disordered" evidence="1">
    <location>
        <begin position="203"/>
        <end position="257"/>
    </location>
</feature>
<dbReference type="PANTHER" id="PTHR37260">
    <property type="entry name" value="PHOSPHORELAY PROTEIN"/>
    <property type="match status" value="1"/>
</dbReference>
<feature type="compositionally biased region" description="Low complexity" evidence="1">
    <location>
        <begin position="407"/>
        <end position="424"/>
    </location>
</feature>
<dbReference type="PANTHER" id="PTHR37260:SF2">
    <property type="entry name" value="PROTEIN ECERIFERUM 16"/>
    <property type="match status" value="1"/>
</dbReference>
<dbReference type="AlphaFoldDB" id="A0ABC8TQ60"/>
<name>A0ABC8TQ60_9AQUA</name>
<protein>
    <submittedName>
        <fullName evidence="2">Uncharacterized protein</fullName>
    </submittedName>
</protein>
<accession>A0ABC8TQ60</accession>
<feature type="region of interest" description="Disordered" evidence="1">
    <location>
        <begin position="1"/>
        <end position="80"/>
    </location>
</feature>
<dbReference type="Proteomes" id="UP001642360">
    <property type="component" value="Unassembled WGS sequence"/>
</dbReference>
<evidence type="ECO:0000313" key="3">
    <source>
        <dbReference type="Proteomes" id="UP001642360"/>
    </source>
</evidence>
<feature type="compositionally biased region" description="Polar residues" evidence="1">
    <location>
        <begin position="71"/>
        <end position="80"/>
    </location>
</feature>
<dbReference type="InterPro" id="IPR053342">
    <property type="entry name" value="Exosome_cofactor/PTGS_suppr"/>
</dbReference>
<sequence length="438" mass="46897">MDAKALAKSKRAHSQHHSKKHNPNQASKAPSAGTIGAALPSGKQVRVKSDRSQGSSLLPSNWDRYEEEFNDSGSENLSQDNLSKATDVVLPKSKGADYTYLISEAKAQSQTQSLDGFASFDDSISDFYQGVGSLLSIKGQSLLSWNADDNFIGEDKATSSRETSFLSLNLHALAKQLAKSDVSQRLFIEADLLPPELCIELRASSDQESGQGQAPSTRYMDEKDSDSLVSHGVSEGDKYTDQGTTTTTSHPFPAYASEGSKSINQVKDEVQHFGCTSQSIFSESTAELNVDSIANPAKKPSRFEAAAAEAELDMLLDSFSGAKFLDSHDVTEKSGHTSYLSPGETSTSLLEGISSVRLVPAEPVKKGPDLSSSALISANLDDTIDDLLKQTSSLINQNSPSQSSEVKAAPSDVLSSSSLHPASKSKLLDDFDSWLDTI</sequence>
<evidence type="ECO:0000313" key="2">
    <source>
        <dbReference type="EMBL" id="CAK9171602.1"/>
    </source>
</evidence>
<keyword evidence="3" id="KW-1185">Reference proteome</keyword>
<feature type="compositionally biased region" description="Polar residues" evidence="1">
    <location>
        <begin position="396"/>
        <end position="405"/>
    </location>
</feature>
<organism evidence="2 3">
    <name type="scientific">Ilex paraguariensis</name>
    <name type="common">yerba mate</name>
    <dbReference type="NCBI Taxonomy" id="185542"/>
    <lineage>
        <taxon>Eukaryota</taxon>
        <taxon>Viridiplantae</taxon>
        <taxon>Streptophyta</taxon>
        <taxon>Embryophyta</taxon>
        <taxon>Tracheophyta</taxon>
        <taxon>Spermatophyta</taxon>
        <taxon>Magnoliopsida</taxon>
        <taxon>eudicotyledons</taxon>
        <taxon>Gunneridae</taxon>
        <taxon>Pentapetalae</taxon>
        <taxon>asterids</taxon>
        <taxon>campanulids</taxon>
        <taxon>Aquifoliales</taxon>
        <taxon>Aquifoliaceae</taxon>
        <taxon>Ilex</taxon>
    </lineage>
</organism>
<feature type="compositionally biased region" description="Basic residues" evidence="1">
    <location>
        <begin position="7"/>
        <end position="22"/>
    </location>
</feature>